<evidence type="ECO:0000313" key="1">
    <source>
        <dbReference type="EMBL" id="THF61429.1"/>
    </source>
</evidence>
<gene>
    <name evidence="1" type="ORF">E6C76_20320</name>
</gene>
<organism evidence="1 2">
    <name type="scientific">Pseudothauera nasutitermitis</name>
    <dbReference type="NCBI Taxonomy" id="2565930"/>
    <lineage>
        <taxon>Bacteria</taxon>
        <taxon>Pseudomonadati</taxon>
        <taxon>Pseudomonadota</taxon>
        <taxon>Betaproteobacteria</taxon>
        <taxon>Rhodocyclales</taxon>
        <taxon>Zoogloeaceae</taxon>
        <taxon>Pseudothauera</taxon>
    </lineage>
</organism>
<dbReference type="Proteomes" id="UP000308430">
    <property type="component" value="Unassembled WGS sequence"/>
</dbReference>
<dbReference type="OrthoDB" id="9853592at2"/>
<accession>A0A4S4AP37</accession>
<dbReference type="RefSeq" id="WP_136350090.1">
    <property type="nucleotide sequence ID" value="NZ_SSOC01000009.1"/>
</dbReference>
<protein>
    <submittedName>
        <fullName evidence="1">Uncharacterized protein</fullName>
    </submittedName>
</protein>
<proteinExistence type="predicted"/>
<evidence type="ECO:0000313" key="2">
    <source>
        <dbReference type="Proteomes" id="UP000308430"/>
    </source>
</evidence>
<dbReference type="AlphaFoldDB" id="A0A4S4AP37"/>
<sequence>MDARTAITQAGLAGLPPGTPITLVSSAEGYAVAAGPADRVRWLHTTNGQFRLFPTADRALALLNACGIRRIAIDLSGGTPT</sequence>
<name>A0A4S4AP37_9RHOO</name>
<reference evidence="1 2" key="1">
    <citation type="submission" date="2019-04" db="EMBL/GenBank/DDBJ databases">
        <title>Azoarcus nasutitermitis sp. nov. isolated from termite nest.</title>
        <authorList>
            <person name="Lin S.-Y."/>
            <person name="Hameed A."/>
            <person name="Hsu Y.-H."/>
            <person name="Young C.-C."/>
        </authorList>
    </citation>
    <scope>NUCLEOTIDE SEQUENCE [LARGE SCALE GENOMIC DNA]</scope>
    <source>
        <strain evidence="1 2">CC-YHH838</strain>
    </source>
</reference>
<comment type="caution">
    <text evidence="1">The sequence shown here is derived from an EMBL/GenBank/DDBJ whole genome shotgun (WGS) entry which is preliminary data.</text>
</comment>
<dbReference type="EMBL" id="SSOC01000009">
    <property type="protein sequence ID" value="THF61429.1"/>
    <property type="molecule type" value="Genomic_DNA"/>
</dbReference>
<keyword evidence="2" id="KW-1185">Reference proteome</keyword>